<name>A0A3B1BWV9_9ZZZZ</name>
<accession>A0A3B1BWV9</accession>
<reference evidence="1" key="1">
    <citation type="submission" date="2018-06" db="EMBL/GenBank/DDBJ databases">
        <authorList>
            <person name="Zhirakovskaya E."/>
        </authorList>
    </citation>
    <scope>NUCLEOTIDE SEQUENCE</scope>
</reference>
<sequence>MNRFIAFIVALSLALCYTSALSAHAEDKGVAAKGMRLDTVSISIKTNDQIIDDSLKKRLGSYMESRLREIGVKSFPAKDIKSGARLILSFHIGYENDLNKYLGYEHENQRKYLVFMELSLERSVTVNGGASTAETASIWTSGMERQTSKKDNKPFVSNKTELNKHVTAELKNLMDEFLVFYKTTGVQ</sequence>
<dbReference type="AlphaFoldDB" id="A0A3B1BWV9"/>
<proteinExistence type="predicted"/>
<gene>
    <name evidence="1" type="ORF">MNBD_NITROSPINAE03-1212</name>
</gene>
<protein>
    <submittedName>
        <fullName evidence="1">Uncharacterized protein</fullName>
    </submittedName>
</protein>
<dbReference type="EMBL" id="UOGB01000008">
    <property type="protein sequence ID" value="VAX15170.1"/>
    <property type="molecule type" value="Genomic_DNA"/>
</dbReference>
<evidence type="ECO:0000313" key="1">
    <source>
        <dbReference type="EMBL" id="VAX15170.1"/>
    </source>
</evidence>
<organism evidence="1">
    <name type="scientific">hydrothermal vent metagenome</name>
    <dbReference type="NCBI Taxonomy" id="652676"/>
    <lineage>
        <taxon>unclassified sequences</taxon>
        <taxon>metagenomes</taxon>
        <taxon>ecological metagenomes</taxon>
    </lineage>
</organism>